<dbReference type="EMBL" id="JANTQA010000012">
    <property type="protein sequence ID" value="KAJ3450405.1"/>
    <property type="molecule type" value="Genomic_DNA"/>
</dbReference>
<dbReference type="Proteomes" id="UP001146793">
    <property type="component" value="Unassembled WGS sequence"/>
</dbReference>
<proteinExistence type="predicted"/>
<keyword evidence="1" id="KW-0175">Coiled coil</keyword>
<evidence type="ECO:0000313" key="2">
    <source>
        <dbReference type="EMBL" id="KAJ3450405.1"/>
    </source>
</evidence>
<comment type="caution">
    <text evidence="2">The sequence shown here is derived from an EMBL/GenBank/DDBJ whole genome shotgun (WGS) entry which is preliminary data.</text>
</comment>
<dbReference type="AlphaFoldDB" id="A0AAV8AC44"/>
<name>A0AAV8AC44_9EUKA</name>
<accession>A0AAV8AC44</accession>
<reference evidence="2" key="1">
    <citation type="submission" date="2022-08" db="EMBL/GenBank/DDBJ databases">
        <title>Novel sulphate-reducing endosymbionts in the free-living metamonad Anaeramoeba.</title>
        <authorList>
            <person name="Jerlstrom-Hultqvist J."/>
            <person name="Cepicka I."/>
            <person name="Gallot-Lavallee L."/>
            <person name="Salas-Leiva D."/>
            <person name="Curtis B.A."/>
            <person name="Zahonova K."/>
            <person name="Pipaliya S."/>
            <person name="Dacks J."/>
            <person name="Roger A.J."/>
        </authorList>
    </citation>
    <scope>NUCLEOTIDE SEQUENCE</scope>
    <source>
        <strain evidence="2">Busselton2</strain>
    </source>
</reference>
<evidence type="ECO:0000256" key="1">
    <source>
        <dbReference type="SAM" id="Coils"/>
    </source>
</evidence>
<evidence type="ECO:0000313" key="3">
    <source>
        <dbReference type="Proteomes" id="UP001146793"/>
    </source>
</evidence>
<gene>
    <name evidence="2" type="ORF">M0812_06581</name>
</gene>
<feature type="coiled-coil region" evidence="1">
    <location>
        <begin position="73"/>
        <end position="161"/>
    </location>
</feature>
<protein>
    <submittedName>
        <fullName evidence="2">Uncharacterized protein</fullName>
    </submittedName>
</protein>
<organism evidence="2 3">
    <name type="scientific">Anaeramoeba flamelloides</name>
    <dbReference type="NCBI Taxonomy" id="1746091"/>
    <lineage>
        <taxon>Eukaryota</taxon>
        <taxon>Metamonada</taxon>
        <taxon>Anaeramoebidae</taxon>
        <taxon>Anaeramoeba</taxon>
    </lineage>
</organism>
<sequence>MNNESKVLNFQELNKLKELAIQEQSNYTKFIQEISFNVLNQKKLLTDLQILTNNLMFKISHYEKLILINKKIKKKYRITTIQLENELKNEKKKQRKLNKVLEKNSSMIPMLETKIDQYQNDYENYINIKKKNTLKALETEKNELEKQIKEINQRINEKNIIRLKLDQKIQEEKSDQQEILKLIEKEKATIQLFKEIEIVKINKELLEIDKIEVQDINSIEIEIEKYRKKLTNRK</sequence>